<proteinExistence type="inferred from homology"/>
<dbReference type="PANTHER" id="PTHR30193">
    <property type="entry name" value="ABC TRANSPORTER PERMEASE PROTEIN"/>
    <property type="match status" value="1"/>
</dbReference>
<sequence length="333" mass="37323">MATAVAPAGDTLGGARRRPATGRRRRRPSRTRWWVVLLFLSPFVVGLSVFVLYPVAATLYYSLTNFQAGSYRPVRFVGLNNYRTLFTRSDDFWLSVRNTLWMVVVMVPLRTVWAMLTAWVITRVKRGRNVYRTLYFLPSMVPVVAGALSFIVLLNPVGPLNRLLGLFGVDGPGWFSDPAWSKPSLVLMALWVSGNTMVIFSAAMLDVPRELYEAADLDGAGTFRKFRSITLPAISPVIYFSLLTGLIYTFQYFTEAFVVSGSSNVESSSNQLLGYPANSLLFYSTELYRQGFSYFKTGYASAMAWLLFLAIFAVTVVFIRASRRFVHYAGGGR</sequence>
<dbReference type="CDD" id="cd06261">
    <property type="entry name" value="TM_PBP2"/>
    <property type="match status" value="1"/>
</dbReference>
<dbReference type="InterPro" id="IPR035906">
    <property type="entry name" value="MetI-like_sf"/>
</dbReference>
<evidence type="ECO:0000256" key="6">
    <source>
        <dbReference type="ARBA" id="ARBA00023136"/>
    </source>
</evidence>
<keyword evidence="3" id="KW-1003">Cell membrane</keyword>
<keyword evidence="11" id="KW-1185">Reference proteome</keyword>
<dbReference type="InterPro" id="IPR000515">
    <property type="entry name" value="MetI-like"/>
</dbReference>
<comment type="caution">
    <text evidence="10">The sequence shown here is derived from an EMBL/GenBank/DDBJ whole genome shotgun (WGS) entry which is preliminary data.</text>
</comment>
<dbReference type="PANTHER" id="PTHR30193:SF1">
    <property type="entry name" value="ABC TRANSPORTER PERMEASE PROTEIN YESP-RELATED"/>
    <property type="match status" value="1"/>
</dbReference>
<feature type="domain" description="ABC transmembrane type-1" evidence="9">
    <location>
        <begin position="96"/>
        <end position="318"/>
    </location>
</feature>
<evidence type="ECO:0000256" key="7">
    <source>
        <dbReference type="RuleBase" id="RU363032"/>
    </source>
</evidence>
<organism evidence="10 11">
    <name type="scientific">Actinoallomurus bryophytorum</name>
    <dbReference type="NCBI Taxonomy" id="1490222"/>
    <lineage>
        <taxon>Bacteria</taxon>
        <taxon>Bacillati</taxon>
        <taxon>Actinomycetota</taxon>
        <taxon>Actinomycetes</taxon>
        <taxon>Streptosporangiales</taxon>
        <taxon>Thermomonosporaceae</taxon>
        <taxon>Actinoallomurus</taxon>
    </lineage>
</organism>
<keyword evidence="4 7" id="KW-0812">Transmembrane</keyword>
<dbReference type="EMBL" id="VFOZ01000001">
    <property type="protein sequence ID" value="TQM00493.1"/>
    <property type="molecule type" value="Genomic_DNA"/>
</dbReference>
<feature type="transmembrane region" description="Helical" evidence="7">
    <location>
        <begin position="134"/>
        <end position="154"/>
    </location>
</feature>
<dbReference type="GO" id="GO:0005886">
    <property type="term" value="C:plasma membrane"/>
    <property type="evidence" value="ECO:0007669"/>
    <property type="project" value="UniProtKB-SubCell"/>
</dbReference>
<evidence type="ECO:0000256" key="2">
    <source>
        <dbReference type="ARBA" id="ARBA00022448"/>
    </source>
</evidence>
<evidence type="ECO:0000259" key="9">
    <source>
        <dbReference type="PROSITE" id="PS50928"/>
    </source>
</evidence>
<dbReference type="PROSITE" id="PS50928">
    <property type="entry name" value="ABC_TM1"/>
    <property type="match status" value="1"/>
</dbReference>
<dbReference type="InterPro" id="IPR051393">
    <property type="entry name" value="ABC_transporter_permease"/>
</dbReference>
<feature type="transmembrane region" description="Helical" evidence="7">
    <location>
        <begin position="228"/>
        <end position="250"/>
    </location>
</feature>
<comment type="subcellular location">
    <subcellularLocation>
        <location evidence="1 7">Cell membrane</location>
        <topology evidence="1 7">Multi-pass membrane protein</topology>
    </subcellularLocation>
</comment>
<feature type="transmembrane region" description="Helical" evidence="7">
    <location>
        <begin position="33"/>
        <end position="56"/>
    </location>
</feature>
<comment type="similarity">
    <text evidence="7">Belongs to the binding-protein-dependent transport system permease family.</text>
</comment>
<feature type="transmembrane region" description="Helical" evidence="7">
    <location>
        <begin position="100"/>
        <end position="122"/>
    </location>
</feature>
<accession>A0A543CTQ6</accession>
<feature type="transmembrane region" description="Helical" evidence="7">
    <location>
        <begin position="299"/>
        <end position="319"/>
    </location>
</feature>
<protein>
    <submittedName>
        <fullName evidence="10">Carbohydrate ABC transporter membrane protein 1 (CUT1 family)</fullName>
    </submittedName>
</protein>
<feature type="region of interest" description="Disordered" evidence="8">
    <location>
        <begin position="1"/>
        <end position="24"/>
    </location>
</feature>
<gene>
    <name evidence="10" type="ORF">FB559_6206</name>
</gene>
<keyword evidence="6 7" id="KW-0472">Membrane</keyword>
<dbReference type="AlphaFoldDB" id="A0A543CTQ6"/>
<dbReference type="Proteomes" id="UP000316096">
    <property type="component" value="Unassembled WGS sequence"/>
</dbReference>
<evidence type="ECO:0000313" key="11">
    <source>
        <dbReference type="Proteomes" id="UP000316096"/>
    </source>
</evidence>
<evidence type="ECO:0000313" key="10">
    <source>
        <dbReference type="EMBL" id="TQM00493.1"/>
    </source>
</evidence>
<dbReference type="Pfam" id="PF00528">
    <property type="entry name" value="BPD_transp_1"/>
    <property type="match status" value="1"/>
</dbReference>
<dbReference type="RefSeq" id="WP_141960080.1">
    <property type="nucleotide sequence ID" value="NZ_VFOZ01000001.1"/>
</dbReference>
<dbReference type="GO" id="GO:0055085">
    <property type="term" value="P:transmembrane transport"/>
    <property type="evidence" value="ECO:0007669"/>
    <property type="project" value="InterPro"/>
</dbReference>
<keyword evidence="2 7" id="KW-0813">Transport</keyword>
<dbReference type="OrthoDB" id="4053402at2"/>
<evidence type="ECO:0000256" key="1">
    <source>
        <dbReference type="ARBA" id="ARBA00004651"/>
    </source>
</evidence>
<name>A0A543CTQ6_9ACTN</name>
<keyword evidence="5 7" id="KW-1133">Transmembrane helix</keyword>
<reference evidence="10 11" key="1">
    <citation type="submission" date="2019-06" db="EMBL/GenBank/DDBJ databases">
        <title>Sequencing the genomes of 1000 actinobacteria strains.</title>
        <authorList>
            <person name="Klenk H.-P."/>
        </authorList>
    </citation>
    <scope>NUCLEOTIDE SEQUENCE [LARGE SCALE GENOMIC DNA]</scope>
    <source>
        <strain evidence="10 11">DSM 102200</strain>
    </source>
</reference>
<evidence type="ECO:0000256" key="8">
    <source>
        <dbReference type="SAM" id="MobiDB-lite"/>
    </source>
</evidence>
<dbReference type="Gene3D" id="1.10.3720.10">
    <property type="entry name" value="MetI-like"/>
    <property type="match status" value="1"/>
</dbReference>
<dbReference type="SUPFAM" id="SSF161098">
    <property type="entry name" value="MetI-like"/>
    <property type="match status" value="1"/>
</dbReference>
<feature type="compositionally biased region" description="Basic residues" evidence="8">
    <location>
        <begin position="15"/>
        <end position="24"/>
    </location>
</feature>
<dbReference type="SUPFAM" id="SSF160964">
    <property type="entry name" value="MalF N-terminal region-like"/>
    <property type="match status" value="1"/>
</dbReference>
<evidence type="ECO:0000256" key="3">
    <source>
        <dbReference type="ARBA" id="ARBA00022475"/>
    </source>
</evidence>
<evidence type="ECO:0000256" key="5">
    <source>
        <dbReference type="ARBA" id="ARBA00022989"/>
    </source>
</evidence>
<feature type="transmembrane region" description="Helical" evidence="7">
    <location>
        <begin position="185"/>
        <end position="207"/>
    </location>
</feature>
<evidence type="ECO:0000256" key="4">
    <source>
        <dbReference type="ARBA" id="ARBA00022692"/>
    </source>
</evidence>